<feature type="domain" description="DUF4214" evidence="2">
    <location>
        <begin position="532"/>
        <end position="577"/>
    </location>
</feature>
<dbReference type="InterPro" id="IPR038255">
    <property type="entry name" value="PBS_linker_sf"/>
</dbReference>
<comment type="caution">
    <text evidence="3">The sequence shown here is derived from an EMBL/GenBank/DDBJ whole genome shotgun (WGS) entry which is preliminary data.</text>
</comment>
<dbReference type="Gene3D" id="1.10.3130.20">
    <property type="entry name" value="Phycobilisome linker domain"/>
    <property type="match status" value="1"/>
</dbReference>
<evidence type="ECO:0000313" key="4">
    <source>
        <dbReference type="Proteomes" id="UP000562124"/>
    </source>
</evidence>
<sequence>MPASAVPVVVPSLPLHPLGRAGRRLLVSLLAAVLVLVPAFAPPARGAEDEITFTGYGWGHGRGMGQYGALGYAVDYGWGYEQILAHFYGGTTPGDVGNRVITVELMDLVGKPLTAIARGLTINGGPWPDANVDGSSVRVTPQGGTFLVETGATCAGPWTVLGTAATVTLGTTSQSGFDRLIRVCEAAGERAYRGQLVVQRHAQTGVQLNLNRVSVEDYLRGVVPRESPAFWGDLGGGRGMHALRAQAVAARSYALSGTRPSGATTCDTITCQVYRGAAFQPWSQPREILDAANTNRAIDDTRGQVRYLSGGTTIARTEFSSSTGGYTAGGQFPPVVDLGDSIASNPNHTWTTAIGQATVAARLGVSGIASMAVTARNGLGADGGRVTQVRVTSSTGQARTFTGNEVRSLLGLKSDWFSLSFVSRAEAQQVVKALYQDVLGRSVDPSGLQTWTDLVVRTGSARDLATGIVTSRERMINLVTAQYRSALRRDPEPGGLENWVAHLEAGRGVYDLQIGIYGSQESLLNLGGGNVQTWVGALYQELLGRAGAPSELQFWVNHANRYGRPAVVAGIAQSDESTIRRLNAYYRTFMQRDVDPAGRATFLPMMTARGDFDVPISLGSSPEYWTRAQSRTF</sequence>
<dbReference type="Proteomes" id="UP000562124">
    <property type="component" value="Unassembled WGS sequence"/>
</dbReference>
<dbReference type="RefSeq" id="WP_169325242.1">
    <property type="nucleotide sequence ID" value="NZ_JABCJJ010000018.1"/>
</dbReference>
<dbReference type="AlphaFoldDB" id="A0A7Y0QI16"/>
<gene>
    <name evidence="3" type="ORF">HIR71_11655</name>
</gene>
<evidence type="ECO:0000259" key="2">
    <source>
        <dbReference type="Pfam" id="PF13946"/>
    </source>
</evidence>
<dbReference type="InterPro" id="IPR025282">
    <property type="entry name" value="DUF4214"/>
</dbReference>
<evidence type="ECO:0000313" key="3">
    <source>
        <dbReference type="EMBL" id="NMR20865.1"/>
    </source>
</evidence>
<evidence type="ECO:0000259" key="1">
    <source>
        <dbReference type="Pfam" id="PF08486"/>
    </source>
</evidence>
<protein>
    <submittedName>
        <fullName evidence="3">DUF4214 domain-containing protein</fullName>
    </submittedName>
</protein>
<name>A0A7Y0QI16_CELFI</name>
<keyword evidence="4" id="KW-1185">Reference proteome</keyword>
<feature type="domain" description="Sporulation stage II protein D amidase enhancer LytB N-terminal" evidence="1">
    <location>
        <begin position="209"/>
        <end position="305"/>
    </location>
</feature>
<dbReference type="Pfam" id="PF13946">
    <property type="entry name" value="DUF4214"/>
    <property type="match status" value="2"/>
</dbReference>
<dbReference type="InterPro" id="IPR013693">
    <property type="entry name" value="SpoIID/LytB_N"/>
</dbReference>
<dbReference type="EMBL" id="JABCJJ010000018">
    <property type="protein sequence ID" value="NMR20865.1"/>
    <property type="molecule type" value="Genomic_DNA"/>
</dbReference>
<dbReference type="Pfam" id="PF08486">
    <property type="entry name" value="SpoIID"/>
    <property type="match status" value="1"/>
</dbReference>
<organism evidence="3 4">
    <name type="scientific">Cellulomonas fimi</name>
    <dbReference type="NCBI Taxonomy" id="1708"/>
    <lineage>
        <taxon>Bacteria</taxon>
        <taxon>Bacillati</taxon>
        <taxon>Actinomycetota</taxon>
        <taxon>Actinomycetes</taxon>
        <taxon>Micrococcales</taxon>
        <taxon>Cellulomonadaceae</taxon>
        <taxon>Cellulomonas</taxon>
    </lineage>
</organism>
<accession>A0A7Y0QI16</accession>
<proteinExistence type="predicted"/>
<feature type="domain" description="DUF4214" evidence="2">
    <location>
        <begin position="418"/>
        <end position="473"/>
    </location>
</feature>
<reference evidence="3 4" key="1">
    <citation type="submission" date="2020-04" db="EMBL/GenBank/DDBJ databases">
        <title>Sequencing and Assembly of C. fimi.</title>
        <authorList>
            <person name="Ramsey A.R."/>
        </authorList>
    </citation>
    <scope>NUCLEOTIDE SEQUENCE [LARGE SCALE GENOMIC DNA]</scope>
    <source>
        <strain evidence="3 4">SB</strain>
    </source>
</reference>